<name>B2TH08_PARPJ</name>
<accession>B2TH08</accession>
<organism evidence="1 2">
    <name type="scientific">Paraburkholderia phytofirmans (strain DSM 17436 / LMG 22146 / PsJN)</name>
    <name type="common">Burkholderia phytofirmans</name>
    <dbReference type="NCBI Taxonomy" id="398527"/>
    <lineage>
        <taxon>Bacteria</taxon>
        <taxon>Pseudomonadati</taxon>
        <taxon>Pseudomonadota</taxon>
        <taxon>Betaproteobacteria</taxon>
        <taxon>Burkholderiales</taxon>
        <taxon>Burkholderiaceae</taxon>
        <taxon>Paraburkholderia</taxon>
    </lineage>
</organism>
<dbReference type="KEGG" id="bpy:Bphyt_7272"/>
<dbReference type="AlphaFoldDB" id="B2TH08"/>
<keyword evidence="1" id="KW-0614">Plasmid</keyword>
<sequence length="72" mass="7757">MAQFNPKVYATANGNSGTIGPYNWCFPMDTTIGETSAYGTWGVNLVADNGPGNRYFQAYNSKSGGQIVYACF</sequence>
<dbReference type="EMBL" id="CP001054">
    <property type="protein sequence ID" value="ACD21557.1"/>
    <property type="molecule type" value="Genomic_DNA"/>
</dbReference>
<geneLocation type="plasmid" evidence="1 2">
    <name>pBPHYT01</name>
</geneLocation>
<gene>
    <name evidence="1" type="ordered locus">Bphyt_7272</name>
</gene>
<proteinExistence type="predicted"/>
<evidence type="ECO:0000313" key="1">
    <source>
        <dbReference type="EMBL" id="ACD21557.1"/>
    </source>
</evidence>
<dbReference type="Proteomes" id="UP000001739">
    <property type="component" value="Plasmid pBPHYT01"/>
</dbReference>
<reference evidence="1 2" key="1">
    <citation type="journal article" date="2011" name="J. Bacteriol.">
        <title>Complete genome sequence of the plant growth-promoting endophyte Burkholderia phytofirmans strain PsJN.</title>
        <authorList>
            <person name="Weilharter A."/>
            <person name="Mitter B."/>
            <person name="Shin M.V."/>
            <person name="Chain P.S."/>
            <person name="Nowak J."/>
            <person name="Sessitsch A."/>
        </authorList>
    </citation>
    <scope>NUCLEOTIDE SEQUENCE [LARGE SCALE GENOMIC DNA]</scope>
    <source>
        <strain evidence="2">DSM 17436 / LMG 22146 / PsJN</strain>
        <plasmid evidence="1 2">pBPHYT01</plasmid>
    </source>
</reference>
<evidence type="ECO:0000313" key="2">
    <source>
        <dbReference type="Proteomes" id="UP000001739"/>
    </source>
</evidence>
<dbReference type="HOGENOM" id="CLU_2714648_0_0_4"/>
<protein>
    <submittedName>
        <fullName evidence="1">Uncharacterized protein</fullName>
    </submittedName>
</protein>